<proteinExistence type="predicted"/>
<protein>
    <submittedName>
        <fullName evidence="7">Uncharacterized protein</fullName>
    </submittedName>
</protein>
<evidence type="ECO:0000256" key="3">
    <source>
        <dbReference type="ARBA" id="ARBA00022835"/>
    </source>
</evidence>
<reference evidence="7 8" key="1">
    <citation type="journal article" date="2016" name="PLoS ONE">
        <title>Sequence Assembly of Yarrowia lipolytica Strain W29/CLIB89 Shows Transposable Element Diversity.</title>
        <authorList>
            <person name="Magnan C."/>
            <person name="Yu J."/>
            <person name="Chang I."/>
            <person name="Jahn E."/>
            <person name="Kanomata Y."/>
            <person name="Wu J."/>
            <person name="Zeller M."/>
            <person name="Oakes M."/>
            <person name="Baldi P."/>
            <person name="Sandmeyer S."/>
        </authorList>
    </citation>
    <scope>NUCLEOTIDE SEQUENCE [LARGE SCALE GENOMIC DNA]</scope>
    <source>
        <strain evidence="8">CLIB89(W29)</strain>
    </source>
</reference>
<organism evidence="7 8">
    <name type="scientific">Yarrowia lipolytica</name>
    <name type="common">Candida lipolytica</name>
    <dbReference type="NCBI Taxonomy" id="4952"/>
    <lineage>
        <taxon>Eukaryota</taxon>
        <taxon>Fungi</taxon>
        <taxon>Dikarya</taxon>
        <taxon>Ascomycota</taxon>
        <taxon>Saccharomycotina</taxon>
        <taxon>Dipodascomycetes</taxon>
        <taxon>Dipodascales</taxon>
        <taxon>Dipodascales incertae sedis</taxon>
        <taxon>Yarrowia</taxon>
    </lineage>
</organism>
<dbReference type="SUPFAM" id="SSF54791">
    <property type="entry name" value="Eukaryotic type KH-domain (KH-domain type I)"/>
    <property type="match status" value="1"/>
</dbReference>
<feature type="domain" description="Exosome complex exonuclease Rrp40 N-terminal" evidence="6">
    <location>
        <begin position="79"/>
        <end position="126"/>
    </location>
</feature>
<dbReference type="Gene3D" id="3.30.1370.10">
    <property type="entry name" value="K Homology domain, type 1"/>
    <property type="match status" value="1"/>
</dbReference>
<evidence type="ECO:0000259" key="5">
    <source>
        <dbReference type="Pfam" id="PF15985"/>
    </source>
</evidence>
<dbReference type="FunFam" id="3.30.1370.10:FF:000038">
    <property type="entry name" value="exosome complex component RRP40"/>
    <property type="match status" value="1"/>
</dbReference>
<dbReference type="InterPro" id="IPR049469">
    <property type="entry name" value="RRP40_KH-I"/>
</dbReference>
<dbReference type="RefSeq" id="XP_504714.3">
    <property type="nucleotide sequence ID" value="XM_504714.3"/>
</dbReference>
<dbReference type="SUPFAM" id="SSF50249">
    <property type="entry name" value="Nucleic acid-binding proteins"/>
    <property type="match status" value="1"/>
</dbReference>
<evidence type="ECO:0000256" key="2">
    <source>
        <dbReference type="ARBA" id="ARBA00022490"/>
    </source>
</evidence>
<dbReference type="Pfam" id="PF18311">
    <property type="entry name" value="Rrp40_N"/>
    <property type="match status" value="1"/>
</dbReference>
<dbReference type="InterPro" id="IPR036612">
    <property type="entry name" value="KH_dom_type_1_sf"/>
</dbReference>
<evidence type="ECO:0000313" key="8">
    <source>
        <dbReference type="Proteomes" id="UP000182444"/>
    </source>
</evidence>
<comment type="subcellular location">
    <subcellularLocation>
        <location evidence="1">Nucleus</location>
    </subcellularLocation>
</comment>
<dbReference type="InterPro" id="IPR004088">
    <property type="entry name" value="KH_dom_type_1"/>
</dbReference>
<evidence type="ECO:0000313" key="7">
    <source>
        <dbReference type="EMBL" id="AOW06324.1"/>
    </source>
</evidence>
<sequence length="295" mass="32530">MSKITYSIFGSSLVEVYTGMSMYKLLLALATLQLTCLPTCSLNLFYHAYFEGPSCPAYHTIHTMICLPGDQIDFPKQDLTLGPGFLDDPLAADPIPIVAGEVHRTDPEDKKTKNQNLVYIDSDTRRYIPAVNDNVIGTVTTRHAEGYKVSVSDLSPGVQLNAMAFPNASKKNRVNLANDALVYARVSSASREVEAEIECIDPQSGKAGGYGELKDGFCFDAPIAFTRQLLFKGHTVLDTIGELVPFEIAIGVNGKIWVKSEDVPTTLKIYQCIDKCREWPEDQVRENVEQIMSAP</sequence>
<dbReference type="EMBL" id="CP017557">
    <property type="protein sequence ID" value="AOW06324.1"/>
    <property type="molecule type" value="Genomic_DNA"/>
</dbReference>
<name>A0A1H6PQH4_YARLL</name>
<evidence type="ECO:0000259" key="6">
    <source>
        <dbReference type="Pfam" id="PF18311"/>
    </source>
</evidence>
<dbReference type="Proteomes" id="UP000182444">
    <property type="component" value="Chromosome 1E"/>
</dbReference>
<dbReference type="GO" id="GO:0071035">
    <property type="term" value="P:nuclear polyadenylation-dependent rRNA catabolic process"/>
    <property type="evidence" value="ECO:0007669"/>
    <property type="project" value="EnsemblFungi"/>
</dbReference>
<dbReference type="InterPro" id="IPR041054">
    <property type="entry name" value="Rrp40_N_euk"/>
</dbReference>
<dbReference type="GO" id="GO:0000176">
    <property type="term" value="C:nuclear exosome (RNase complex)"/>
    <property type="evidence" value="ECO:0007669"/>
    <property type="project" value="EnsemblFungi"/>
</dbReference>
<dbReference type="PANTHER" id="PTHR21321">
    <property type="entry name" value="PNAS-3 RELATED"/>
    <property type="match status" value="1"/>
</dbReference>
<keyword evidence="2" id="KW-0963">Cytoplasm</keyword>
<evidence type="ECO:0000256" key="1">
    <source>
        <dbReference type="ARBA" id="ARBA00004123"/>
    </source>
</evidence>
<dbReference type="Gene3D" id="2.40.50.100">
    <property type="match status" value="1"/>
</dbReference>
<feature type="domain" description="K Homology" evidence="5">
    <location>
        <begin position="216"/>
        <end position="263"/>
    </location>
</feature>
<dbReference type="GO" id="GO:0000467">
    <property type="term" value="P:exonucleolytic trimming to generate mature 3'-end of 5.8S rRNA from tricistronic rRNA transcript (SSU-rRNA, 5.8S rRNA, LSU-rRNA)"/>
    <property type="evidence" value="ECO:0007669"/>
    <property type="project" value="EnsemblFungi"/>
</dbReference>
<accession>A0A1H6PQH4</accession>
<dbReference type="OMA" id="IVPCETA"/>
<dbReference type="Pfam" id="PF15985">
    <property type="entry name" value="KH_6"/>
    <property type="match status" value="1"/>
</dbReference>
<dbReference type="GO" id="GO:0071038">
    <property type="term" value="P:TRAMP-dependent tRNA surveillance pathway"/>
    <property type="evidence" value="ECO:0007669"/>
    <property type="project" value="EnsemblFungi"/>
</dbReference>
<dbReference type="VEuPathDB" id="FungiDB:YALI0_E33121g"/>
<dbReference type="eggNOG" id="KOG1004">
    <property type="taxonomic scope" value="Eukaryota"/>
</dbReference>
<dbReference type="InterPro" id="IPR012340">
    <property type="entry name" value="NA-bd_OB-fold"/>
</dbReference>
<gene>
    <name evidence="7" type="ORF">YALI1_E39284g</name>
</gene>
<keyword evidence="3" id="KW-0271">Exosome</keyword>
<dbReference type="GeneID" id="2911627"/>
<dbReference type="GO" id="GO:0071051">
    <property type="term" value="P:poly(A)-dependent snoRNA 3'-end processing"/>
    <property type="evidence" value="ECO:0007669"/>
    <property type="project" value="TreeGrafter"/>
</dbReference>
<dbReference type="GO" id="GO:0034475">
    <property type="term" value="P:U4 snRNA 3'-end processing"/>
    <property type="evidence" value="ECO:0007669"/>
    <property type="project" value="TreeGrafter"/>
</dbReference>
<dbReference type="InterPro" id="IPR026699">
    <property type="entry name" value="Exosome_RNA_bind1/RRP40/RRP4"/>
</dbReference>
<evidence type="ECO:0000256" key="4">
    <source>
        <dbReference type="ARBA" id="ARBA00022884"/>
    </source>
</evidence>
<dbReference type="PANTHER" id="PTHR21321:SF1">
    <property type="entry name" value="EXOSOME COMPLEX COMPONENT RRP40"/>
    <property type="match status" value="1"/>
</dbReference>
<dbReference type="CDD" id="cd22526">
    <property type="entry name" value="KH-I_Rrp40"/>
    <property type="match status" value="1"/>
</dbReference>
<dbReference type="Pfam" id="PF21262">
    <property type="entry name" value="RRP40_S1"/>
    <property type="match status" value="1"/>
</dbReference>
<dbReference type="GO" id="GO:0003723">
    <property type="term" value="F:RNA binding"/>
    <property type="evidence" value="ECO:0007669"/>
    <property type="project" value="UniProtKB-KW"/>
</dbReference>
<dbReference type="Gene3D" id="2.40.50.140">
    <property type="entry name" value="Nucleic acid-binding proteins"/>
    <property type="match status" value="1"/>
</dbReference>
<dbReference type="KEGG" id="yli:2911627"/>
<keyword evidence="4" id="KW-0694">RNA-binding</keyword>
<dbReference type="GO" id="GO:0071034">
    <property type="term" value="P:CUT catabolic process"/>
    <property type="evidence" value="ECO:0007669"/>
    <property type="project" value="TreeGrafter"/>
</dbReference>
<dbReference type="GO" id="GO:0030145">
    <property type="term" value="F:manganese ion binding"/>
    <property type="evidence" value="ECO:0007669"/>
    <property type="project" value="EnsemblFungi"/>
</dbReference>
<dbReference type="GO" id="GO:0005730">
    <property type="term" value="C:nucleolus"/>
    <property type="evidence" value="ECO:0007669"/>
    <property type="project" value="EnsemblFungi"/>
</dbReference>
<dbReference type="FunFam" id="2.40.50.140:FF:000127">
    <property type="entry name" value="Exosome complex component RRP40"/>
    <property type="match status" value="1"/>
</dbReference>
<dbReference type="VEuPathDB" id="FungiDB:YALI1_E39284g"/>
<dbReference type="GO" id="GO:0000177">
    <property type="term" value="C:cytoplasmic exosome (RNase complex)"/>
    <property type="evidence" value="ECO:0007669"/>
    <property type="project" value="EnsemblFungi"/>
</dbReference>
<dbReference type="AlphaFoldDB" id="A0A1H6PQH4"/>